<evidence type="ECO:0008006" key="3">
    <source>
        <dbReference type="Google" id="ProtNLM"/>
    </source>
</evidence>
<dbReference type="EMBL" id="JAOTJC010000006">
    <property type="protein sequence ID" value="MCU7554252.1"/>
    <property type="molecule type" value="Genomic_DNA"/>
</dbReference>
<evidence type="ECO:0000313" key="1">
    <source>
        <dbReference type="EMBL" id="MCU7554252.1"/>
    </source>
</evidence>
<reference evidence="2" key="1">
    <citation type="submission" date="2023-07" db="EMBL/GenBank/DDBJ databases">
        <title>Study on multiphase classification of strain Alteromonas salexigens isolated from the Yellow Sea.</title>
        <authorList>
            <person name="Sun L."/>
        </authorList>
    </citation>
    <scope>NUCLEOTIDE SEQUENCE [LARGE SCALE GENOMIC DNA]</scope>
    <source>
        <strain evidence="2">ASW11-19</strain>
    </source>
</reference>
<dbReference type="Proteomes" id="UP001209257">
    <property type="component" value="Unassembled WGS sequence"/>
</dbReference>
<dbReference type="RefSeq" id="WP_262992931.1">
    <property type="nucleotide sequence ID" value="NZ_JAOTJC010000006.1"/>
</dbReference>
<accession>A0ABT2VN13</accession>
<gene>
    <name evidence="1" type="ORF">OCL06_06550</name>
</gene>
<dbReference type="SUPFAM" id="SSF52266">
    <property type="entry name" value="SGNH hydrolase"/>
    <property type="match status" value="1"/>
</dbReference>
<name>A0ABT2VN13_9ALTE</name>
<keyword evidence="2" id="KW-1185">Reference proteome</keyword>
<dbReference type="InterPro" id="IPR036514">
    <property type="entry name" value="SGNH_hydro_sf"/>
</dbReference>
<protein>
    <recommendedName>
        <fullName evidence="3">SGNH hydrolase-type esterase domain-containing protein</fullName>
    </recommendedName>
</protein>
<dbReference type="Gene3D" id="3.40.50.1110">
    <property type="entry name" value="SGNH hydrolase"/>
    <property type="match status" value="1"/>
</dbReference>
<organism evidence="1 2">
    <name type="scientific">Alteromonas salexigens</name>
    <dbReference type="NCBI Taxonomy" id="2982530"/>
    <lineage>
        <taxon>Bacteria</taxon>
        <taxon>Pseudomonadati</taxon>
        <taxon>Pseudomonadota</taxon>
        <taxon>Gammaproteobacteria</taxon>
        <taxon>Alteromonadales</taxon>
        <taxon>Alteromonadaceae</taxon>
        <taxon>Alteromonas/Salinimonas group</taxon>
        <taxon>Alteromonas</taxon>
    </lineage>
</organism>
<dbReference type="Gene3D" id="1.25.40.10">
    <property type="entry name" value="Tetratricopeptide repeat domain"/>
    <property type="match status" value="1"/>
</dbReference>
<sequence>MPASPKATSRWFTLIALLIPVLVLAAVEGGLRIAGFGKTYPLFVPASQPGYLVPNPELIQRYFHVGAPAPNVSPDTYYFEKNKPADQLRIVLMGGSTAAGFPYGRFGSPAGLLEARLQAEYPNLDVRIISVAMSSVNSYTLRDITDEVIGIQPDAVLIYAGHNEYLGVMGAGSVYAGFGSHFANVMFLKLKELRLFQALQWLMQPRSQPTPGNGDARTVMAQVAQSQHIPYNSAVFKAGEFQFTDNMAAVLSQLNDAGVPTLVSSIAANLQHQPPFASAPLANSDSNSISSAATNTLSSQHADALAGIASADVHYRLASAALPDSPGLALTHFIHAMDADLLRFRAPSHFNTLLKQLAHTPHATWVDSYSLLAAHSPNDIIGESLMLEHLHPNEKGYFLIAEAFYQQLKAQHILPEPVHSLSADEAWQQRPLTAVDARVTELKIANLTSDYPFQRSHTPFTPPAANSAVGRFALARYNGTPWLAQQPRLLTWYQQQEDWESAANVAAALASALPFKADIAQVAAQLSLRAGRPFRAWYFARQAVTHDNNSLMYQLTLAESLFKAGQKSAAIRQLRAAKEQFPDSQRPDYFLQQLGAS</sequence>
<proteinExistence type="predicted"/>
<comment type="caution">
    <text evidence="1">The sequence shown here is derived from an EMBL/GenBank/DDBJ whole genome shotgun (WGS) entry which is preliminary data.</text>
</comment>
<dbReference type="InterPro" id="IPR011990">
    <property type="entry name" value="TPR-like_helical_dom_sf"/>
</dbReference>
<dbReference type="SUPFAM" id="SSF48452">
    <property type="entry name" value="TPR-like"/>
    <property type="match status" value="1"/>
</dbReference>
<evidence type="ECO:0000313" key="2">
    <source>
        <dbReference type="Proteomes" id="UP001209257"/>
    </source>
</evidence>